<protein>
    <submittedName>
        <fullName evidence="1">Uncharacterized protein</fullName>
    </submittedName>
</protein>
<reference evidence="1" key="1">
    <citation type="submission" date="2016-03" db="EMBL/GenBank/DDBJ databases">
        <title>Draft genome sequence of Rosellinia necatrix.</title>
        <authorList>
            <person name="Kanematsu S."/>
        </authorList>
    </citation>
    <scope>NUCLEOTIDE SEQUENCE [LARGE SCALE GENOMIC DNA]</scope>
    <source>
        <strain evidence="1">W97</strain>
    </source>
</reference>
<name>A0A1W2TXH1_ROSNE</name>
<sequence length="219" mass="23919">MTWRSRARRATDISGYVRRGHRDGRHIMRVNTHIICHKSTPRASSNGRHARPGVRVAPHAPHLRGIRTFVIAATGSPSPAGDLPAARVVVHCTIQPRSPCGSCDGAGLSLKSRFARDLGIAWTLVVENYRRQEPRRPVRQAGRPPPAQRVGCLARIWESQLPDALAWATTESPDEARPLSRALVVVGLPGWGGFGHRPVSIASRCSKYSGERGLAQVSF</sequence>
<dbReference type="EMBL" id="DF977570">
    <property type="protein sequence ID" value="GAP93413.2"/>
    <property type="molecule type" value="Genomic_DNA"/>
</dbReference>
<gene>
    <name evidence="1" type="ORF">SAMD00023353_12500080</name>
</gene>
<keyword evidence="2" id="KW-1185">Reference proteome</keyword>
<accession>A0A1W2TXH1</accession>
<organism evidence="1">
    <name type="scientific">Rosellinia necatrix</name>
    <name type="common">White root-rot fungus</name>
    <dbReference type="NCBI Taxonomy" id="77044"/>
    <lineage>
        <taxon>Eukaryota</taxon>
        <taxon>Fungi</taxon>
        <taxon>Dikarya</taxon>
        <taxon>Ascomycota</taxon>
        <taxon>Pezizomycotina</taxon>
        <taxon>Sordariomycetes</taxon>
        <taxon>Xylariomycetidae</taxon>
        <taxon>Xylariales</taxon>
        <taxon>Xylariaceae</taxon>
        <taxon>Rosellinia</taxon>
    </lineage>
</organism>
<evidence type="ECO:0000313" key="1">
    <source>
        <dbReference type="EMBL" id="GAP93413.2"/>
    </source>
</evidence>
<proteinExistence type="predicted"/>
<dbReference type="AlphaFoldDB" id="A0A1W2TXH1"/>
<evidence type="ECO:0000313" key="2">
    <source>
        <dbReference type="Proteomes" id="UP000054516"/>
    </source>
</evidence>
<dbReference type="Proteomes" id="UP000054516">
    <property type="component" value="Unassembled WGS sequence"/>
</dbReference>